<protein>
    <recommendedName>
        <fullName evidence="1">tRNAHis guanylyltransferase catalytic domain-containing protein</fullName>
    </recommendedName>
</protein>
<accession>A0A7S0ISQ3</accession>
<dbReference type="Gene3D" id="3.30.70.3000">
    <property type="match status" value="1"/>
</dbReference>
<dbReference type="PANTHER" id="PTHR12729">
    <property type="entry name" value="TRNA(HIS) GUANYLYLTRANSFERASE-RELATED"/>
    <property type="match status" value="1"/>
</dbReference>
<name>A0A7S0ISQ3_9EUKA</name>
<proteinExistence type="predicted"/>
<dbReference type="InterPro" id="IPR024956">
    <property type="entry name" value="tRNAHis_GuaTrfase_cat"/>
</dbReference>
<evidence type="ECO:0000259" key="1">
    <source>
        <dbReference type="Pfam" id="PF04446"/>
    </source>
</evidence>
<sequence length="309" mass="33934">MQASALDILGRLKRYNPVVVEGMDPRLHYLAPHIPKVDWTALGDIVAAREKSTTGQVDGSQWISLRLDGCGFSKAVRLMHSKGILEPGYSETFAQCMCGALRGLMEHFHAALGYTQSDEMVVFIPPTSIVRGERQAHTRSGRVTKLTTLAASLVTALFLMELSQLCVSKGCGLDGLASILPHFDCRLGSYASWEEARALLLWRAYDCSVNGVSDAVHQIRGSGKQVQSLGRREKIAWLWKQGHLPLPRHQAYGTVLAKVKRAAEGHNPIKGTTVRTLRAVIEHVDGPVLELARREALFPPDDVVSNHDA</sequence>
<dbReference type="GO" id="GO:0006400">
    <property type="term" value="P:tRNA modification"/>
    <property type="evidence" value="ECO:0007669"/>
    <property type="project" value="InterPro"/>
</dbReference>
<dbReference type="InterPro" id="IPR038469">
    <property type="entry name" value="tRNAHis_GuaTrfase_Thg1_sf"/>
</dbReference>
<dbReference type="InterPro" id="IPR007537">
    <property type="entry name" value="tRNAHis_GuaTrfase_Thg1"/>
</dbReference>
<evidence type="ECO:0000313" key="2">
    <source>
        <dbReference type="EMBL" id="CAD8530811.1"/>
    </source>
</evidence>
<dbReference type="AlphaFoldDB" id="A0A7S0ISQ3"/>
<gene>
    <name evidence="2" type="ORF">CLEP1334_LOCUS6063</name>
</gene>
<dbReference type="EMBL" id="HBER01012148">
    <property type="protein sequence ID" value="CAD8530811.1"/>
    <property type="molecule type" value="Transcribed_RNA"/>
</dbReference>
<reference evidence="2" key="1">
    <citation type="submission" date="2021-01" db="EMBL/GenBank/DDBJ databases">
        <authorList>
            <person name="Corre E."/>
            <person name="Pelletier E."/>
            <person name="Niang G."/>
            <person name="Scheremetjew M."/>
            <person name="Finn R."/>
            <person name="Kale V."/>
            <person name="Holt S."/>
            <person name="Cochrane G."/>
            <person name="Meng A."/>
            <person name="Brown T."/>
            <person name="Cohen L."/>
        </authorList>
    </citation>
    <scope>NUCLEOTIDE SEQUENCE</scope>
    <source>
        <strain evidence="2">RCC1130</strain>
    </source>
</reference>
<dbReference type="GO" id="GO:0008193">
    <property type="term" value="F:tRNA guanylyltransferase activity"/>
    <property type="evidence" value="ECO:0007669"/>
    <property type="project" value="InterPro"/>
</dbReference>
<dbReference type="Pfam" id="PF04446">
    <property type="entry name" value="Thg1"/>
    <property type="match status" value="1"/>
</dbReference>
<organism evidence="2">
    <name type="scientific">Calcidiscus leptoporus</name>
    <dbReference type="NCBI Taxonomy" id="127549"/>
    <lineage>
        <taxon>Eukaryota</taxon>
        <taxon>Haptista</taxon>
        <taxon>Haptophyta</taxon>
        <taxon>Prymnesiophyceae</taxon>
        <taxon>Coccolithales</taxon>
        <taxon>Calcidiscaceae</taxon>
        <taxon>Calcidiscus</taxon>
    </lineage>
</organism>
<dbReference type="PANTHER" id="PTHR12729:SF1">
    <property type="entry name" value="TRNAHIS GUANYLYLTRANSFERASE CATALYTIC DOMAIN-CONTAINING PROTEIN"/>
    <property type="match status" value="1"/>
</dbReference>
<feature type="domain" description="tRNAHis guanylyltransferase catalytic" evidence="1">
    <location>
        <begin position="55"/>
        <end position="190"/>
    </location>
</feature>
<dbReference type="GO" id="GO:0000287">
    <property type="term" value="F:magnesium ion binding"/>
    <property type="evidence" value="ECO:0007669"/>
    <property type="project" value="InterPro"/>
</dbReference>